<accession>A0AAU9IJ74</accession>
<sequence length="70" mass="7890">MVKLSLNSKIVKKNKVLDNRICFIALKSCKNIQINGILTSGIDAHITLLPRTVIYFCNLNPVPHLKQKCL</sequence>
<evidence type="ECO:0000313" key="1">
    <source>
        <dbReference type="EMBL" id="CAG9314870.1"/>
    </source>
</evidence>
<organism evidence="1 2">
    <name type="scientific">Blepharisma stoltei</name>
    <dbReference type="NCBI Taxonomy" id="1481888"/>
    <lineage>
        <taxon>Eukaryota</taxon>
        <taxon>Sar</taxon>
        <taxon>Alveolata</taxon>
        <taxon>Ciliophora</taxon>
        <taxon>Postciliodesmatophora</taxon>
        <taxon>Heterotrichea</taxon>
        <taxon>Heterotrichida</taxon>
        <taxon>Blepharismidae</taxon>
        <taxon>Blepharisma</taxon>
    </lineage>
</organism>
<gene>
    <name evidence="1" type="ORF">BSTOLATCC_MIC12656</name>
</gene>
<name>A0AAU9IJ74_9CILI</name>
<dbReference type="Proteomes" id="UP001162131">
    <property type="component" value="Unassembled WGS sequence"/>
</dbReference>
<comment type="caution">
    <text evidence="1">The sequence shown here is derived from an EMBL/GenBank/DDBJ whole genome shotgun (WGS) entry which is preliminary data.</text>
</comment>
<dbReference type="AlphaFoldDB" id="A0AAU9IJ74"/>
<protein>
    <submittedName>
        <fullName evidence="1">Uncharacterized protein</fullName>
    </submittedName>
</protein>
<keyword evidence="2" id="KW-1185">Reference proteome</keyword>
<dbReference type="EMBL" id="CAJZBQ010000013">
    <property type="protein sequence ID" value="CAG9314870.1"/>
    <property type="molecule type" value="Genomic_DNA"/>
</dbReference>
<evidence type="ECO:0000313" key="2">
    <source>
        <dbReference type="Proteomes" id="UP001162131"/>
    </source>
</evidence>
<reference evidence="1" key="1">
    <citation type="submission" date="2021-09" db="EMBL/GenBank/DDBJ databases">
        <authorList>
            <consortium name="AG Swart"/>
            <person name="Singh M."/>
            <person name="Singh A."/>
            <person name="Seah K."/>
            <person name="Emmerich C."/>
        </authorList>
    </citation>
    <scope>NUCLEOTIDE SEQUENCE</scope>
    <source>
        <strain evidence="1">ATCC30299</strain>
    </source>
</reference>
<proteinExistence type="predicted"/>